<keyword evidence="3" id="KW-0808">Transferase</keyword>
<gene>
    <name evidence="3" type="ORF">SAMN05421810_11475</name>
</gene>
<dbReference type="Gene3D" id="3.30.2140.10">
    <property type="entry name" value="Arylamine N-acetyltransferase"/>
    <property type="match status" value="1"/>
</dbReference>
<dbReference type="RefSeq" id="WP_092536627.1">
    <property type="nucleotide sequence ID" value="NZ_FOWW01000014.1"/>
</dbReference>
<dbReference type="STRING" id="587909.SAMN05421810_11475"/>
<sequence>MTQSPHPAPHPEWESGALDLDAYLNRIGQPRRAPSADALRALQEAHVRAIPFENVEPFTGRSPELTLEAITAKLVRRSRGGYCYEHALLFAAAAERLGYPVRRLMARVQPNRPGPHTHMTLVVRADGVDHLVDPGFGAGMLHPMPLVDGAVMDQAGWKHRLTQDGALWTLERRTADGWEALHAFDETARRPIDYEVANHYVANHPRSPFSGRLVVMRLAPGISRRLVGDELTVERADGRVERRTVPPGALDATLRGLDVVLDPAELAAALARYLGDRASAGDLDRPATR</sequence>
<dbReference type="PRINTS" id="PR01543">
    <property type="entry name" value="ANATRNSFRASE"/>
</dbReference>
<dbReference type="GO" id="GO:0016407">
    <property type="term" value="F:acetyltransferase activity"/>
    <property type="evidence" value="ECO:0007669"/>
    <property type="project" value="InterPro"/>
</dbReference>
<evidence type="ECO:0000313" key="4">
    <source>
        <dbReference type="Proteomes" id="UP000198727"/>
    </source>
</evidence>
<dbReference type="InterPro" id="IPR001447">
    <property type="entry name" value="Arylamine_N-AcTrfase"/>
</dbReference>
<evidence type="ECO:0000313" key="3">
    <source>
        <dbReference type="EMBL" id="SFQ71707.1"/>
    </source>
</evidence>
<dbReference type="InterPro" id="IPR038765">
    <property type="entry name" value="Papain-like_cys_pep_sf"/>
</dbReference>
<dbReference type="AlphaFoldDB" id="A0A1I6AT48"/>
<reference evidence="4" key="1">
    <citation type="submission" date="2016-10" db="EMBL/GenBank/DDBJ databases">
        <authorList>
            <person name="Varghese N."/>
            <person name="Submissions S."/>
        </authorList>
    </citation>
    <scope>NUCLEOTIDE SEQUENCE [LARGE SCALE GENOMIC DNA]</scope>
    <source>
        <strain evidence="4">CGMCC 4.5579</strain>
    </source>
</reference>
<dbReference type="PANTHER" id="PTHR11786">
    <property type="entry name" value="N-HYDROXYARYLAMINE O-ACETYLTRANSFERASE"/>
    <property type="match status" value="1"/>
</dbReference>
<dbReference type="EMBL" id="FOWW01000014">
    <property type="protein sequence ID" value="SFQ71707.1"/>
    <property type="molecule type" value="Genomic_DNA"/>
</dbReference>
<name>A0A1I6AT48_9PSEU</name>
<accession>A0A1I6AT48</accession>
<dbReference type="Gene3D" id="2.40.128.150">
    <property type="entry name" value="Cysteine proteinases"/>
    <property type="match status" value="1"/>
</dbReference>
<evidence type="ECO:0000256" key="2">
    <source>
        <dbReference type="RuleBase" id="RU003452"/>
    </source>
</evidence>
<proteinExistence type="inferred from homology"/>
<dbReference type="SUPFAM" id="SSF54001">
    <property type="entry name" value="Cysteine proteinases"/>
    <property type="match status" value="1"/>
</dbReference>
<dbReference type="PANTHER" id="PTHR11786:SF0">
    <property type="entry name" value="ARYLAMINE N-ACETYLTRANSFERASE 4-RELATED"/>
    <property type="match status" value="1"/>
</dbReference>
<comment type="similarity">
    <text evidence="1 2">Belongs to the arylamine N-acetyltransferase family.</text>
</comment>
<organism evidence="3 4">
    <name type="scientific">Amycolatopsis arida</name>
    <dbReference type="NCBI Taxonomy" id="587909"/>
    <lineage>
        <taxon>Bacteria</taxon>
        <taxon>Bacillati</taxon>
        <taxon>Actinomycetota</taxon>
        <taxon>Actinomycetes</taxon>
        <taxon>Pseudonocardiales</taxon>
        <taxon>Pseudonocardiaceae</taxon>
        <taxon>Amycolatopsis</taxon>
    </lineage>
</organism>
<dbReference type="Proteomes" id="UP000198727">
    <property type="component" value="Unassembled WGS sequence"/>
</dbReference>
<dbReference type="OrthoDB" id="7181050at2"/>
<evidence type="ECO:0000256" key="1">
    <source>
        <dbReference type="ARBA" id="ARBA00006547"/>
    </source>
</evidence>
<keyword evidence="4" id="KW-1185">Reference proteome</keyword>
<dbReference type="Pfam" id="PF00797">
    <property type="entry name" value="Acetyltransf_2"/>
    <property type="match status" value="1"/>
</dbReference>
<protein>
    <submittedName>
        <fullName evidence="3">N-hydroxyarylamine O-acetyltransferase</fullName>
    </submittedName>
</protein>